<evidence type="ECO:0008006" key="4">
    <source>
        <dbReference type="Google" id="ProtNLM"/>
    </source>
</evidence>
<feature type="signal peptide" evidence="1">
    <location>
        <begin position="1"/>
        <end position="21"/>
    </location>
</feature>
<dbReference type="AlphaFoldDB" id="A0A1Y2DF80"/>
<dbReference type="EMBL" id="MCOG01000068">
    <property type="protein sequence ID" value="ORY57932.1"/>
    <property type="molecule type" value="Genomic_DNA"/>
</dbReference>
<gene>
    <name evidence="2" type="ORF">LY90DRAFT_669078</name>
</gene>
<dbReference type="SUPFAM" id="SSF52058">
    <property type="entry name" value="L domain-like"/>
    <property type="match status" value="1"/>
</dbReference>
<proteinExistence type="predicted"/>
<comment type="caution">
    <text evidence="2">The sequence shown here is derived from an EMBL/GenBank/DDBJ whole genome shotgun (WGS) entry which is preliminary data.</text>
</comment>
<name>A0A1Y2DF80_9FUNG</name>
<keyword evidence="3" id="KW-1185">Reference proteome</keyword>
<dbReference type="Proteomes" id="UP000193920">
    <property type="component" value="Unassembled WGS sequence"/>
</dbReference>
<reference evidence="2 3" key="1">
    <citation type="submission" date="2016-08" db="EMBL/GenBank/DDBJ databases">
        <title>A Parts List for Fungal Cellulosomes Revealed by Comparative Genomics.</title>
        <authorList>
            <consortium name="DOE Joint Genome Institute"/>
            <person name="Haitjema C.H."/>
            <person name="Gilmore S.P."/>
            <person name="Henske J.K."/>
            <person name="Solomon K.V."/>
            <person name="De Groot R."/>
            <person name="Kuo A."/>
            <person name="Mondo S.J."/>
            <person name="Salamov A.A."/>
            <person name="Labutti K."/>
            <person name="Zhao Z."/>
            <person name="Chiniquy J."/>
            <person name="Barry K."/>
            <person name="Brewer H.M."/>
            <person name="Purvine S.O."/>
            <person name="Wright A.T."/>
            <person name="Boxma B."/>
            <person name="Van Alen T."/>
            <person name="Hackstein J.H."/>
            <person name="Baker S.E."/>
            <person name="Grigoriev I.V."/>
            <person name="O'Malley M.A."/>
        </authorList>
    </citation>
    <scope>NUCLEOTIDE SEQUENCE [LARGE SCALE GENOMIC DNA]</scope>
    <source>
        <strain evidence="2 3">G1</strain>
    </source>
</reference>
<dbReference type="Gene3D" id="3.80.10.10">
    <property type="entry name" value="Ribonuclease Inhibitor"/>
    <property type="match status" value="1"/>
</dbReference>
<protein>
    <recommendedName>
        <fullName evidence="4">RNI-like protein</fullName>
    </recommendedName>
</protein>
<organism evidence="2 3">
    <name type="scientific">Neocallimastix californiae</name>
    <dbReference type="NCBI Taxonomy" id="1754190"/>
    <lineage>
        <taxon>Eukaryota</taxon>
        <taxon>Fungi</taxon>
        <taxon>Fungi incertae sedis</taxon>
        <taxon>Chytridiomycota</taxon>
        <taxon>Chytridiomycota incertae sedis</taxon>
        <taxon>Neocallimastigomycetes</taxon>
        <taxon>Neocallimastigales</taxon>
        <taxon>Neocallimastigaceae</taxon>
        <taxon>Neocallimastix</taxon>
    </lineage>
</organism>
<keyword evidence="1" id="KW-0732">Signal</keyword>
<dbReference type="InterPro" id="IPR032675">
    <property type="entry name" value="LRR_dom_sf"/>
</dbReference>
<accession>A0A1Y2DF80</accession>
<evidence type="ECO:0000256" key="1">
    <source>
        <dbReference type="SAM" id="SignalP"/>
    </source>
</evidence>
<sequence>MQFKVIVKSLLLTYLCSSAYAAPAKDNCKEIKDYLTSNKASSLVACNNNSNGEVTELKLSNDDNLLTNEDIKKILSYNTIKKFDFNEEQTDCAILNNGISNLQSLEELNIKSFRGGIAPNVLKDLKSLKSLTYDAGDYNYGKLTQENINNLSTLSNLEKIKLAYVSVDESLNFSPLNGLKVSSLTLETNGKSGIKLKGLVNNLKNLKELTISSFVPSQEEVDAITSSNIEKLTIELDEDIKTDNFKNLKNLTSLDLTMEGVKEVPGFVNIVRKQPSPCRINGKFDRHDLQSEKYR</sequence>
<dbReference type="OrthoDB" id="10637675at2759"/>
<evidence type="ECO:0000313" key="3">
    <source>
        <dbReference type="Proteomes" id="UP000193920"/>
    </source>
</evidence>
<feature type="chain" id="PRO_5013028210" description="RNI-like protein" evidence="1">
    <location>
        <begin position="22"/>
        <end position="295"/>
    </location>
</feature>
<evidence type="ECO:0000313" key="2">
    <source>
        <dbReference type="EMBL" id="ORY57932.1"/>
    </source>
</evidence>